<evidence type="ECO:0000313" key="4">
    <source>
        <dbReference type="EMBL" id="KNB51374.1"/>
    </source>
</evidence>
<accession>A0A0K9XD77</accession>
<dbReference type="InterPro" id="IPR002347">
    <property type="entry name" value="SDR_fam"/>
</dbReference>
<dbReference type="EMBL" id="LFXA01000010">
    <property type="protein sequence ID" value="KNB51374.1"/>
    <property type="molecule type" value="Genomic_DNA"/>
</dbReference>
<dbReference type="InterPro" id="IPR020904">
    <property type="entry name" value="Sc_DH/Rdtase_CS"/>
</dbReference>
<dbReference type="Pfam" id="PF13561">
    <property type="entry name" value="adh_short_C2"/>
    <property type="match status" value="1"/>
</dbReference>
<dbReference type="SMART" id="SM00822">
    <property type="entry name" value="PKS_KR"/>
    <property type="match status" value="1"/>
</dbReference>
<dbReference type="InterPro" id="IPR036291">
    <property type="entry name" value="NAD(P)-bd_dom_sf"/>
</dbReference>
<dbReference type="STRING" id="1678637.AC230_16850"/>
<dbReference type="Gene3D" id="3.40.50.720">
    <property type="entry name" value="NAD(P)-binding Rossmann-like Domain"/>
    <property type="match status" value="1"/>
</dbReference>
<sequence length="243" mass="26175">MDFGLKGKKILVTGATRGIGFEIAAVLADCGADLVVCHRQQTEHVERLNHRLKSTDGTHHVVRADVSDPADIERLVQECRERFGTLDAVVNNAGAISHIPFAELSLEEWRRVIDTNLTAAFLLTQQTLPLLSEGSSVIFVGSKVATVGVPLRAHYTASKAGLIGLTRSLAKEFGPQGIRFNIVAPGPTQTEAEVPEEVLARYRRMIPLGRLGRGDEVARAVLFLASDLSSFVTGQALDVDGGI</sequence>
<feature type="domain" description="Ketoreductase" evidence="3">
    <location>
        <begin position="8"/>
        <end position="188"/>
    </location>
</feature>
<gene>
    <name evidence="4" type="ORF">AC230_16850</name>
</gene>
<dbReference type="PRINTS" id="PR00080">
    <property type="entry name" value="SDRFAMILY"/>
</dbReference>
<dbReference type="Proteomes" id="UP000037288">
    <property type="component" value="Unassembled WGS sequence"/>
</dbReference>
<name>A0A0K9XD77_9ACTN</name>
<dbReference type="SUPFAM" id="SSF51735">
    <property type="entry name" value="NAD(P)-binding Rossmann-fold domains"/>
    <property type="match status" value="1"/>
</dbReference>
<reference evidence="5" key="1">
    <citation type="submission" date="2015-07" db="EMBL/GenBank/DDBJ databases">
        <title>Draft genome sequence of Streptomyces sp. CMAA 1322, a bacterium isolated from Caatinga biome, from dry forest semiarid of Brazil.</title>
        <authorList>
            <person name="Santos S.N."/>
            <person name="Gacesa R."/>
            <person name="Taketani R.G."/>
            <person name="Long P.F."/>
            <person name="Melo I.S."/>
        </authorList>
    </citation>
    <scope>NUCLEOTIDE SEQUENCE [LARGE SCALE GENOMIC DNA]</scope>
    <source>
        <strain evidence="5">CMAA 1322</strain>
    </source>
</reference>
<dbReference type="FunFam" id="3.40.50.720:FF:000084">
    <property type="entry name" value="Short-chain dehydrogenase reductase"/>
    <property type="match status" value="1"/>
</dbReference>
<evidence type="ECO:0000256" key="2">
    <source>
        <dbReference type="ARBA" id="ARBA00023002"/>
    </source>
</evidence>
<comment type="caution">
    <text evidence="4">The sequence shown here is derived from an EMBL/GenBank/DDBJ whole genome shotgun (WGS) entry which is preliminary data.</text>
</comment>
<evidence type="ECO:0000313" key="5">
    <source>
        <dbReference type="Proteomes" id="UP000037288"/>
    </source>
</evidence>
<proteinExistence type="inferred from homology"/>
<dbReference type="AlphaFoldDB" id="A0A0K9XD77"/>
<dbReference type="PRINTS" id="PR00081">
    <property type="entry name" value="GDHRDH"/>
</dbReference>
<keyword evidence="5" id="KW-1185">Reference proteome</keyword>
<evidence type="ECO:0000259" key="3">
    <source>
        <dbReference type="SMART" id="SM00822"/>
    </source>
</evidence>
<organism evidence="4 5">
    <name type="scientific">Streptomyces caatingaensis</name>
    <dbReference type="NCBI Taxonomy" id="1678637"/>
    <lineage>
        <taxon>Bacteria</taxon>
        <taxon>Bacillati</taxon>
        <taxon>Actinomycetota</taxon>
        <taxon>Actinomycetes</taxon>
        <taxon>Kitasatosporales</taxon>
        <taxon>Streptomycetaceae</taxon>
        <taxon>Streptomyces</taxon>
    </lineage>
</organism>
<comment type="similarity">
    <text evidence="1">Belongs to the short-chain dehydrogenases/reductases (SDR) family.</text>
</comment>
<dbReference type="PANTHER" id="PTHR42760">
    <property type="entry name" value="SHORT-CHAIN DEHYDROGENASES/REDUCTASES FAMILY MEMBER"/>
    <property type="match status" value="1"/>
</dbReference>
<dbReference type="InterPro" id="IPR057326">
    <property type="entry name" value="KR_dom"/>
</dbReference>
<dbReference type="PATRIC" id="fig|1678637.3.peg.3631"/>
<dbReference type="PROSITE" id="PS00061">
    <property type="entry name" value="ADH_SHORT"/>
    <property type="match status" value="1"/>
</dbReference>
<protein>
    <submittedName>
        <fullName evidence="4">Short-chain dehydrogenase</fullName>
    </submittedName>
</protein>
<keyword evidence="2" id="KW-0560">Oxidoreductase</keyword>
<dbReference type="PANTHER" id="PTHR42760:SF133">
    <property type="entry name" value="3-OXOACYL-[ACYL-CARRIER-PROTEIN] REDUCTASE"/>
    <property type="match status" value="1"/>
</dbReference>
<dbReference type="GO" id="GO:0016616">
    <property type="term" value="F:oxidoreductase activity, acting on the CH-OH group of donors, NAD or NADP as acceptor"/>
    <property type="evidence" value="ECO:0007669"/>
    <property type="project" value="TreeGrafter"/>
</dbReference>
<evidence type="ECO:0000256" key="1">
    <source>
        <dbReference type="ARBA" id="ARBA00006484"/>
    </source>
</evidence>